<dbReference type="AlphaFoldDB" id="A0A438I7X9"/>
<evidence type="ECO:0000313" key="1">
    <source>
        <dbReference type="EMBL" id="RVW92802.1"/>
    </source>
</evidence>
<protein>
    <submittedName>
        <fullName evidence="1">Uncharacterized protein</fullName>
    </submittedName>
</protein>
<reference evidence="1 2" key="1">
    <citation type="journal article" date="2018" name="PLoS Genet.">
        <title>Population sequencing reveals clonal diversity and ancestral inbreeding in the grapevine cultivar Chardonnay.</title>
        <authorList>
            <person name="Roach M.J."/>
            <person name="Johnson D.L."/>
            <person name="Bohlmann J."/>
            <person name="van Vuuren H.J."/>
            <person name="Jones S.J."/>
            <person name="Pretorius I.S."/>
            <person name="Schmidt S.A."/>
            <person name="Borneman A.R."/>
        </authorList>
    </citation>
    <scope>NUCLEOTIDE SEQUENCE [LARGE SCALE GENOMIC DNA]</scope>
    <source>
        <strain evidence="2">cv. Chardonnay</strain>
        <tissue evidence="1">Leaf</tissue>
    </source>
</reference>
<dbReference type="Proteomes" id="UP000288805">
    <property type="component" value="Unassembled WGS sequence"/>
</dbReference>
<sequence length="100" mass="11629">MGSLANLQNLTHNKRPYIWCFILLKASILFQLPLINRRNSPLLNTKVFWDSAISLEICIAKRGRDPYYWQLVCQAVQDAEKGHISRLFSFLFSLFSLVLI</sequence>
<comment type="caution">
    <text evidence="1">The sequence shown here is derived from an EMBL/GenBank/DDBJ whole genome shotgun (WGS) entry which is preliminary data.</text>
</comment>
<accession>A0A438I7X9</accession>
<proteinExistence type="predicted"/>
<name>A0A438I7X9_VITVI</name>
<dbReference type="EMBL" id="QGNW01000134">
    <property type="protein sequence ID" value="RVW92802.1"/>
    <property type="molecule type" value="Genomic_DNA"/>
</dbReference>
<evidence type="ECO:0000313" key="2">
    <source>
        <dbReference type="Proteomes" id="UP000288805"/>
    </source>
</evidence>
<organism evidence="1 2">
    <name type="scientific">Vitis vinifera</name>
    <name type="common">Grape</name>
    <dbReference type="NCBI Taxonomy" id="29760"/>
    <lineage>
        <taxon>Eukaryota</taxon>
        <taxon>Viridiplantae</taxon>
        <taxon>Streptophyta</taxon>
        <taxon>Embryophyta</taxon>
        <taxon>Tracheophyta</taxon>
        <taxon>Spermatophyta</taxon>
        <taxon>Magnoliopsida</taxon>
        <taxon>eudicotyledons</taxon>
        <taxon>Gunneridae</taxon>
        <taxon>Pentapetalae</taxon>
        <taxon>rosids</taxon>
        <taxon>Vitales</taxon>
        <taxon>Vitaceae</taxon>
        <taxon>Viteae</taxon>
        <taxon>Vitis</taxon>
    </lineage>
</organism>
<gene>
    <name evidence="1" type="ORF">CK203_042616</name>
</gene>